<dbReference type="InterPro" id="IPR036928">
    <property type="entry name" value="AS_sf"/>
</dbReference>
<dbReference type="NCBIfam" id="NF004622">
    <property type="entry name" value="PRK05962.1"/>
    <property type="match status" value="1"/>
</dbReference>
<dbReference type="EMBL" id="VOSK01000058">
    <property type="protein sequence ID" value="MPR26711.1"/>
    <property type="molecule type" value="Genomic_DNA"/>
</dbReference>
<evidence type="ECO:0000256" key="1">
    <source>
        <dbReference type="ARBA" id="ARBA00003871"/>
    </source>
</evidence>
<comment type="function">
    <text evidence="1">Hydrolyzes indole-3-acetamide (IAM) into indole-3-acetic acid (IAA).</text>
</comment>
<dbReference type="NCBIfam" id="NF005460">
    <property type="entry name" value="PRK07056.1"/>
    <property type="match status" value="1"/>
</dbReference>
<dbReference type="SUPFAM" id="SSF75304">
    <property type="entry name" value="Amidase signature (AS) enzymes"/>
    <property type="match status" value="1"/>
</dbReference>
<evidence type="ECO:0000256" key="2">
    <source>
        <dbReference type="ARBA" id="ARBA00021874"/>
    </source>
</evidence>
<evidence type="ECO:0000259" key="3">
    <source>
        <dbReference type="Pfam" id="PF01425"/>
    </source>
</evidence>
<proteinExistence type="predicted"/>
<dbReference type="GO" id="GO:0003824">
    <property type="term" value="F:catalytic activity"/>
    <property type="evidence" value="ECO:0007669"/>
    <property type="project" value="InterPro"/>
</dbReference>
<dbReference type="InterPro" id="IPR000120">
    <property type="entry name" value="Amidase"/>
</dbReference>
<accession>A0A5N7MI01</accession>
<dbReference type="InterPro" id="IPR023631">
    <property type="entry name" value="Amidase_dom"/>
</dbReference>
<protein>
    <recommendedName>
        <fullName evidence="2">Indoleacetamide hydrolase</fullName>
    </recommendedName>
</protein>
<dbReference type="PANTHER" id="PTHR11895">
    <property type="entry name" value="TRANSAMIDASE"/>
    <property type="match status" value="1"/>
</dbReference>
<evidence type="ECO:0000313" key="5">
    <source>
        <dbReference type="Proteomes" id="UP000403266"/>
    </source>
</evidence>
<gene>
    <name evidence="4" type="ORF">FS320_16170</name>
</gene>
<dbReference type="Pfam" id="PF01425">
    <property type="entry name" value="Amidase"/>
    <property type="match status" value="1"/>
</dbReference>
<name>A0A5N7MI01_9HYPH</name>
<dbReference type="PANTHER" id="PTHR11895:SF176">
    <property type="entry name" value="AMIDASE AMID-RELATED"/>
    <property type="match status" value="1"/>
</dbReference>
<dbReference type="Proteomes" id="UP000403266">
    <property type="component" value="Unassembled WGS sequence"/>
</dbReference>
<dbReference type="RefSeq" id="WP_152712875.1">
    <property type="nucleotide sequence ID" value="NZ_VOSJ01000057.1"/>
</dbReference>
<evidence type="ECO:0000313" key="4">
    <source>
        <dbReference type="EMBL" id="MPR26711.1"/>
    </source>
</evidence>
<feature type="domain" description="Amidase" evidence="3">
    <location>
        <begin position="8"/>
        <end position="418"/>
    </location>
</feature>
<comment type="caution">
    <text evidence="4">The sequence shown here is derived from an EMBL/GenBank/DDBJ whole genome shotgun (WGS) entry which is preliminary data.</text>
</comment>
<keyword evidence="5" id="KW-1185">Reference proteome</keyword>
<dbReference type="InterPro" id="IPR020556">
    <property type="entry name" value="Amidase_CS"/>
</dbReference>
<sequence length="432" mass="45600">MTTIRDKVETILARLAGRAADERVFLRLYEDAARLAADAADARQRAGLSLGPLDGAIVSIKDLFDVAGETTLAGSIALRDAPPADRDALIVRRLRQAGAVIIGKTNMVEFAFSGLGLNPHYGTPGNAADPLRIPGGSSSGAGVSVAEGTSEIAIGTDTGGSVRIPAALNGVVGFKPTAHRVPLDGAFPLSPSLDSVGPLARSVQDCAFTDAVMAGEEPRVLNPHPLAGLRIGVPRGRLFSQTEPMVEQAFEASLTLLSKSGARIVDHGIEDLLEIMADATVAASIASIEASEVHADWLDEKAADIDPRVRWWIARSGTVPAPVYIRMLRRRHALVAAMDERLSSLDVLALPTTAISAPLTAPLETDDKLYNKTDGLILRNTMFGNQFDLTGISLPIPGTERPVGLMLVARNGHDRRLLEIAASVETMLAQGS</sequence>
<dbReference type="OrthoDB" id="9811471at2"/>
<reference evidence="4 5" key="1">
    <citation type="journal article" date="2019" name="Syst. Appl. Microbiol.">
        <title>Microvirga tunisiensis sp. nov., a root nodule symbiotic bacterium isolated from Lupinus micranthus and L. luteus grown in Northern Tunisia.</title>
        <authorList>
            <person name="Msaddak A."/>
            <person name="Rejili M."/>
            <person name="Duran D."/>
            <person name="Mars M."/>
            <person name="Palacios J.M."/>
            <person name="Ruiz-Argueso T."/>
            <person name="Rey L."/>
            <person name="Imperial J."/>
        </authorList>
    </citation>
    <scope>NUCLEOTIDE SEQUENCE [LARGE SCALE GENOMIC DNA]</scope>
    <source>
        <strain evidence="4 5">Lmie10</strain>
    </source>
</reference>
<organism evidence="4 5">
    <name type="scientific">Microvirga tunisiensis</name>
    <dbReference type="NCBI Taxonomy" id="2108360"/>
    <lineage>
        <taxon>Bacteria</taxon>
        <taxon>Pseudomonadati</taxon>
        <taxon>Pseudomonadota</taxon>
        <taxon>Alphaproteobacteria</taxon>
        <taxon>Hyphomicrobiales</taxon>
        <taxon>Methylobacteriaceae</taxon>
        <taxon>Microvirga</taxon>
    </lineage>
</organism>
<dbReference type="Gene3D" id="3.90.1300.10">
    <property type="entry name" value="Amidase signature (AS) domain"/>
    <property type="match status" value="1"/>
</dbReference>
<dbReference type="PROSITE" id="PS00571">
    <property type="entry name" value="AMIDASES"/>
    <property type="match status" value="1"/>
</dbReference>
<dbReference type="AlphaFoldDB" id="A0A5N7MI01"/>